<evidence type="ECO:0000313" key="9">
    <source>
        <dbReference type="Proteomes" id="UP000002748"/>
    </source>
</evidence>
<accession>J5R4Y5</accession>
<dbReference type="AlphaFoldDB" id="J5R4Y5"/>
<dbReference type="CDD" id="cd21372">
    <property type="entry name" value="cwf21_CWC21-like"/>
    <property type="match status" value="1"/>
</dbReference>
<evidence type="ECO:0000256" key="5">
    <source>
        <dbReference type="ARBA" id="ARBA00023187"/>
    </source>
</evidence>
<keyword evidence="3" id="KW-0507">mRNA processing</keyword>
<dbReference type="HOGENOM" id="CLU_067891_4_0_1"/>
<dbReference type="GeneID" id="25991667"/>
<keyword evidence="4" id="KW-0747">Spliceosome</keyword>
<dbReference type="VEuPathDB" id="FungiDB:A1Q1_08155"/>
<dbReference type="EMBL" id="ALBS01000095">
    <property type="protein sequence ID" value="EJT50728.1"/>
    <property type="molecule type" value="Genomic_DNA"/>
</dbReference>
<dbReference type="OrthoDB" id="10267305at2759"/>
<evidence type="ECO:0000259" key="7">
    <source>
        <dbReference type="Pfam" id="PF08312"/>
    </source>
</evidence>
<dbReference type="Proteomes" id="UP000002748">
    <property type="component" value="Unassembled WGS sequence"/>
</dbReference>
<dbReference type="KEGG" id="tasa:A1Q1_08155"/>
<evidence type="ECO:0000256" key="6">
    <source>
        <dbReference type="ARBA" id="ARBA00023242"/>
    </source>
</evidence>
<keyword evidence="6" id="KW-0539">Nucleus</keyword>
<reference evidence="8 9" key="1">
    <citation type="journal article" date="2012" name="Eukaryot. Cell">
        <title>Draft genome sequence of CBS 2479, the standard type strain of Trichosporon asahii.</title>
        <authorList>
            <person name="Yang R.Y."/>
            <person name="Li H.T."/>
            <person name="Zhu H."/>
            <person name="Zhou G.P."/>
            <person name="Wang M."/>
            <person name="Wang L."/>
        </authorList>
    </citation>
    <scope>NUCLEOTIDE SEQUENCE [LARGE SCALE GENOMIC DNA]</scope>
    <source>
        <strain evidence="9">ATCC 90039 / CBS 2479 / JCM 2466 / KCTC 7840 / NCYC 2677 / UAMH 7654</strain>
    </source>
</reference>
<dbReference type="Pfam" id="PF08312">
    <property type="entry name" value="cwf21"/>
    <property type="match status" value="1"/>
</dbReference>
<evidence type="ECO:0000256" key="3">
    <source>
        <dbReference type="ARBA" id="ARBA00022664"/>
    </source>
</evidence>
<proteinExistence type="inferred from homology"/>
<dbReference type="InterPro" id="IPR013170">
    <property type="entry name" value="mRNA_splic_Cwf21_dom"/>
</dbReference>
<comment type="caution">
    <text evidence="8">The sequence shown here is derived from an EMBL/GenBank/DDBJ whole genome shotgun (WGS) entry which is preliminary data.</text>
</comment>
<comment type="similarity">
    <text evidence="2">Belongs to the CWC21 family.</text>
</comment>
<gene>
    <name evidence="8" type="ORF">A1Q1_08155</name>
</gene>
<evidence type="ECO:0000256" key="1">
    <source>
        <dbReference type="ARBA" id="ARBA00004123"/>
    </source>
</evidence>
<dbReference type="InterPro" id="IPR051372">
    <property type="entry name" value="CWC21"/>
</dbReference>
<protein>
    <recommendedName>
        <fullName evidence="7">CWF21 domain-containing protein</fullName>
    </recommendedName>
</protein>
<feature type="domain" description="CWF21" evidence="7">
    <location>
        <begin position="64"/>
        <end position="87"/>
    </location>
</feature>
<dbReference type="RefSeq" id="XP_014181777.1">
    <property type="nucleotide sequence ID" value="XM_014326302.1"/>
</dbReference>
<comment type="subcellular location">
    <subcellularLocation>
        <location evidence="1">Nucleus</location>
    </subcellularLocation>
</comment>
<organism evidence="8 9">
    <name type="scientific">Trichosporon asahii var. asahii (strain ATCC 90039 / CBS 2479 / JCM 2466 / KCTC 7840 / NBRC 103889/ NCYC 2677 / UAMH 7654)</name>
    <name type="common">Yeast</name>
    <dbReference type="NCBI Taxonomy" id="1186058"/>
    <lineage>
        <taxon>Eukaryota</taxon>
        <taxon>Fungi</taxon>
        <taxon>Dikarya</taxon>
        <taxon>Basidiomycota</taxon>
        <taxon>Agaricomycotina</taxon>
        <taxon>Tremellomycetes</taxon>
        <taxon>Trichosporonales</taxon>
        <taxon>Trichosporonaceae</taxon>
        <taxon>Trichosporon</taxon>
    </lineage>
</organism>
<sequence>MSYNNIGLSTARGSGTNGFIQRNSASLAVRSGPPGGFGGQQSYEDYLNEIAKPPIHRNPDAGILEHERKRQVEIKCLELRDQLEDEG</sequence>
<dbReference type="PANTHER" id="PTHR36562">
    <property type="entry name" value="SERINE/ARGININE REPETITIVE MATRIX 2"/>
    <property type="match status" value="1"/>
</dbReference>
<dbReference type="GO" id="GO:0006397">
    <property type="term" value="P:mRNA processing"/>
    <property type="evidence" value="ECO:0007669"/>
    <property type="project" value="UniProtKB-KW"/>
</dbReference>
<dbReference type="GO" id="GO:0005681">
    <property type="term" value="C:spliceosomal complex"/>
    <property type="evidence" value="ECO:0007669"/>
    <property type="project" value="UniProtKB-KW"/>
</dbReference>
<keyword evidence="5" id="KW-0508">mRNA splicing</keyword>
<evidence type="ECO:0000256" key="2">
    <source>
        <dbReference type="ARBA" id="ARBA00005954"/>
    </source>
</evidence>
<evidence type="ECO:0000313" key="8">
    <source>
        <dbReference type="EMBL" id="EJT50728.1"/>
    </source>
</evidence>
<name>J5R4Y5_TRIAS</name>
<dbReference type="GO" id="GO:0008380">
    <property type="term" value="P:RNA splicing"/>
    <property type="evidence" value="ECO:0007669"/>
    <property type="project" value="UniProtKB-KW"/>
</dbReference>
<evidence type="ECO:0000256" key="4">
    <source>
        <dbReference type="ARBA" id="ARBA00022728"/>
    </source>
</evidence>
<dbReference type="PANTHER" id="PTHR36562:SF5">
    <property type="entry name" value="SERINE_ARGININE REPETITIVE MATRIX 2"/>
    <property type="match status" value="1"/>
</dbReference>